<name>A0A699H139_TANCI</name>
<keyword evidence="1" id="KW-0863">Zinc-finger</keyword>
<protein>
    <recommendedName>
        <fullName evidence="3">CCHC-type domain-containing protein</fullName>
    </recommendedName>
</protein>
<dbReference type="SMART" id="SM00343">
    <property type="entry name" value="ZnF_C2HC"/>
    <property type="match status" value="1"/>
</dbReference>
<accession>A0A699H139</accession>
<feature type="region of interest" description="Disordered" evidence="2">
    <location>
        <begin position="263"/>
        <end position="311"/>
    </location>
</feature>
<dbReference type="GO" id="GO:0003676">
    <property type="term" value="F:nucleic acid binding"/>
    <property type="evidence" value="ECO:0007669"/>
    <property type="project" value="InterPro"/>
</dbReference>
<organism evidence="4">
    <name type="scientific">Tanacetum cinerariifolium</name>
    <name type="common">Dalmatian daisy</name>
    <name type="synonym">Chrysanthemum cinerariifolium</name>
    <dbReference type="NCBI Taxonomy" id="118510"/>
    <lineage>
        <taxon>Eukaryota</taxon>
        <taxon>Viridiplantae</taxon>
        <taxon>Streptophyta</taxon>
        <taxon>Embryophyta</taxon>
        <taxon>Tracheophyta</taxon>
        <taxon>Spermatophyta</taxon>
        <taxon>Magnoliopsida</taxon>
        <taxon>eudicotyledons</taxon>
        <taxon>Gunneridae</taxon>
        <taxon>Pentapetalae</taxon>
        <taxon>asterids</taxon>
        <taxon>campanulids</taxon>
        <taxon>Asterales</taxon>
        <taxon>Asteraceae</taxon>
        <taxon>Asteroideae</taxon>
        <taxon>Anthemideae</taxon>
        <taxon>Anthemidinae</taxon>
        <taxon>Tanacetum</taxon>
    </lineage>
</organism>
<sequence length="492" mass="54424">MSTLAEYMIVAGAENHPPMLDKTMYNSWQSQNGQVRDKKYIELTEQEKLQDDCDVQVLNIVLQGLSPDVPRNQATIQDDRVTIQQVQGRQGQFDGLGTKGNATSLGGNNTAGQARIFKCFNCQGEGHMARKCTKPKGQGILHDPGIPDGQAVQITIPQNATFQTDDLDAYDSDCDDISSAKAVLMAILSSHDSDVLSEVPQHDSYQNDDMLNQKQAFRLSLSNPKSEQLDIIQTPVEIEEVLVYVKDTCPSLTKPSEKLVAVTPLNKKQERMKSSTSASRSQPSGNTKSNRILRTTSNNMKNKVEDHPRSVKSKLNKMNCVIEPVYNANVKHTIWKPTGRTFTIAGNTYPLTRITSTKVVPIKETTSKSVITQNPQIKVDSRRPKITKSVDVPSTFLVDFKLSKLFCGIGTPDAPSKIENRSQLIKFVHKFLGLVLNPSSSTVYVLPTKKDWDILFQPMFDEYFSPPPSVDSPVPAVVAPVPVDSTGHLPQL</sequence>
<dbReference type="EMBL" id="BKCJ010068515">
    <property type="protein sequence ID" value="GEW67018.1"/>
    <property type="molecule type" value="Genomic_DNA"/>
</dbReference>
<proteinExistence type="predicted"/>
<dbReference type="SUPFAM" id="SSF57756">
    <property type="entry name" value="Retrovirus zinc finger-like domains"/>
    <property type="match status" value="1"/>
</dbReference>
<feature type="compositionally biased region" description="Polar residues" evidence="2">
    <location>
        <begin position="274"/>
        <end position="301"/>
    </location>
</feature>
<evidence type="ECO:0000256" key="2">
    <source>
        <dbReference type="SAM" id="MobiDB-lite"/>
    </source>
</evidence>
<evidence type="ECO:0000259" key="3">
    <source>
        <dbReference type="PROSITE" id="PS50158"/>
    </source>
</evidence>
<dbReference type="GO" id="GO:0008270">
    <property type="term" value="F:zinc ion binding"/>
    <property type="evidence" value="ECO:0007669"/>
    <property type="project" value="UniProtKB-KW"/>
</dbReference>
<keyword evidence="1" id="KW-0479">Metal-binding</keyword>
<reference evidence="4" key="1">
    <citation type="journal article" date="2019" name="Sci. Rep.">
        <title>Draft genome of Tanacetum cinerariifolium, the natural source of mosquito coil.</title>
        <authorList>
            <person name="Yamashiro T."/>
            <person name="Shiraishi A."/>
            <person name="Satake H."/>
            <person name="Nakayama K."/>
        </authorList>
    </citation>
    <scope>NUCLEOTIDE SEQUENCE</scope>
</reference>
<dbReference type="InterPro" id="IPR001878">
    <property type="entry name" value="Znf_CCHC"/>
</dbReference>
<evidence type="ECO:0000313" key="4">
    <source>
        <dbReference type="EMBL" id="GEW67018.1"/>
    </source>
</evidence>
<evidence type="ECO:0000256" key="1">
    <source>
        <dbReference type="PROSITE-ProRule" id="PRU00047"/>
    </source>
</evidence>
<dbReference type="Pfam" id="PF00098">
    <property type="entry name" value="zf-CCHC"/>
    <property type="match status" value="1"/>
</dbReference>
<dbReference type="InterPro" id="IPR036875">
    <property type="entry name" value="Znf_CCHC_sf"/>
</dbReference>
<dbReference type="AlphaFoldDB" id="A0A699H139"/>
<comment type="caution">
    <text evidence="4">The sequence shown here is derived from an EMBL/GenBank/DDBJ whole genome shotgun (WGS) entry which is preliminary data.</text>
</comment>
<dbReference type="Gene3D" id="4.10.60.10">
    <property type="entry name" value="Zinc finger, CCHC-type"/>
    <property type="match status" value="1"/>
</dbReference>
<gene>
    <name evidence="4" type="ORF">Tci_238994</name>
</gene>
<keyword evidence="1" id="KW-0862">Zinc</keyword>
<feature type="domain" description="CCHC-type" evidence="3">
    <location>
        <begin position="118"/>
        <end position="134"/>
    </location>
</feature>
<dbReference type="PROSITE" id="PS50158">
    <property type="entry name" value="ZF_CCHC"/>
    <property type="match status" value="1"/>
</dbReference>